<dbReference type="Gene3D" id="3.40.1060.10">
    <property type="entry name" value="Aconitase, Domain 2"/>
    <property type="match status" value="1"/>
</dbReference>
<dbReference type="Proteomes" id="UP001062165">
    <property type="component" value="Chromosome"/>
</dbReference>
<dbReference type="CDD" id="cd01584">
    <property type="entry name" value="AcnA_Mitochondrial"/>
    <property type="match status" value="1"/>
</dbReference>
<evidence type="ECO:0000256" key="4">
    <source>
        <dbReference type="ARBA" id="ARBA00012926"/>
    </source>
</evidence>
<evidence type="ECO:0000256" key="8">
    <source>
        <dbReference type="ARBA" id="ARBA00022946"/>
    </source>
</evidence>
<evidence type="ECO:0000256" key="15">
    <source>
        <dbReference type="ARBA" id="ARBA00031977"/>
    </source>
</evidence>
<comment type="similarity">
    <text evidence="3">Belongs to the aconitase/IPM isomerase family.</text>
</comment>
<evidence type="ECO:0000256" key="9">
    <source>
        <dbReference type="ARBA" id="ARBA00023004"/>
    </source>
</evidence>
<comment type="pathway">
    <text evidence="2">Carbohydrate metabolism; tricarboxylic acid cycle; isocitrate from oxaloacetate: step 2/2.</text>
</comment>
<evidence type="ECO:0000256" key="3">
    <source>
        <dbReference type="ARBA" id="ARBA00007185"/>
    </source>
</evidence>
<keyword evidence="19" id="KW-1185">Reference proteome</keyword>
<dbReference type="SUPFAM" id="SSF53732">
    <property type="entry name" value="Aconitase iron-sulfur domain"/>
    <property type="match status" value="1"/>
</dbReference>
<dbReference type="InterPro" id="IPR018136">
    <property type="entry name" value="Aconitase_4Fe-4S_BS"/>
</dbReference>
<dbReference type="InterPro" id="IPR006248">
    <property type="entry name" value="Aconitase_mito-like"/>
</dbReference>
<dbReference type="InterPro" id="IPR001030">
    <property type="entry name" value="Acoase/IPM_deHydtase_lsu_aba"/>
</dbReference>
<name>A0ABY6CV77_9BACT</name>
<evidence type="ECO:0000256" key="7">
    <source>
        <dbReference type="ARBA" id="ARBA00022723"/>
    </source>
</evidence>
<keyword evidence="6" id="KW-0816">Tricarboxylic acid cycle</keyword>
<sequence>MAFDIDMIKRVYATMGERISKAKKMTGKPLTLAEKILYTHLYDGQPTETYKRGESYVDFAPDRIACQDATAQMALLQFMQAGKAKVAVPTTVHCDHLIQAKVGATEDLQNAINTSNEVFNFLDSVSNKYGIGFWKPGAGIIHQVVLENYAFPGGMMIGTDSHTVNAGGLGMVAVGVGGADAVDVMAGMAWELKFPKLIGVKLTGELNGWSSAKDVILKVAGILTVKGGTGAIVEYFGEGAKNLSCTGKGTICNMGAEIGATTSTFGYDESMERYLRATGRAEVADLANEIKEHLTGDEEVYANPEQYFDQVIEIDLSTLAPHVNGPFTPDLATPISEMKAKAEVNGWPTKVEWGLIGSCTNSSYEDMSRAASIVEQAVAHGIKPKAEFGINPGSEQVRYTIERDGIIETFEKMGTKVFTNACGPCIGQWARTGAEKGEKNTIVHSFNRNFAKRADGNPNTHAFVTSPEMVAAIAISGDLGFNPITDTLTNEAGEPVKLNPPKGDELPTKGFDVEDPGYQAPAEDGTAVQISVAEDSKRLQLLAGFTPWDGENITGAKLLIKAQGKCTTDHISMAGPWLRFRGHLDNIADNTLIGAVNAFNGETDRVKSQLTGEYGSVPATQRAYKAAGIPTIVVGDQNYGEGSSREHAAMQPRHLGVRAVLVKSFARIHETNLKKQGMLGLTFANEADYDKIQEDDTFDFIDLKDFAPGKPLTLVAKHADGSEDTIVTNHTYNAGQIEWFKAGSALNLIKTQNNG</sequence>
<dbReference type="RefSeq" id="WP_263049381.1">
    <property type="nucleotide sequence ID" value="NZ_CP106735.1"/>
</dbReference>
<feature type="domain" description="Aconitase/3-isopropylmalate dehydratase large subunit alpha/beta/alpha" evidence="16">
    <location>
        <begin position="34"/>
        <end position="477"/>
    </location>
</feature>
<feature type="domain" description="Aconitase A/isopropylmalate dehydratase small subunit swivel" evidence="17">
    <location>
        <begin position="557"/>
        <end position="686"/>
    </location>
</feature>
<evidence type="ECO:0000256" key="13">
    <source>
        <dbReference type="ARBA" id="ARBA00029682"/>
    </source>
</evidence>
<evidence type="ECO:0000256" key="2">
    <source>
        <dbReference type="ARBA" id="ARBA00004717"/>
    </source>
</evidence>
<dbReference type="Gene3D" id="3.30.499.10">
    <property type="entry name" value="Aconitase, domain 3"/>
    <property type="match status" value="2"/>
</dbReference>
<dbReference type="PRINTS" id="PR00415">
    <property type="entry name" value="ACONITASE"/>
</dbReference>
<dbReference type="NCBIfam" id="NF005558">
    <property type="entry name" value="PRK07229.1"/>
    <property type="match status" value="1"/>
</dbReference>
<dbReference type="Pfam" id="PF00694">
    <property type="entry name" value="Aconitase_C"/>
    <property type="match status" value="1"/>
</dbReference>
<dbReference type="PANTHER" id="PTHR43160">
    <property type="entry name" value="ACONITATE HYDRATASE B"/>
    <property type="match status" value="1"/>
</dbReference>
<evidence type="ECO:0000256" key="5">
    <source>
        <dbReference type="ARBA" id="ARBA00019378"/>
    </source>
</evidence>
<comment type="cofactor">
    <cofactor evidence="1">
        <name>[4Fe-4S] cluster</name>
        <dbReference type="ChEBI" id="CHEBI:49883"/>
    </cofactor>
</comment>
<accession>A0ABY6CV77</accession>
<dbReference type="InterPro" id="IPR000573">
    <property type="entry name" value="AconitaseA/IPMdHydase_ssu_swvl"/>
</dbReference>
<evidence type="ECO:0000259" key="17">
    <source>
        <dbReference type="Pfam" id="PF00694"/>
    </source>
</evidence>
<dbReference type="Pfam" id="PF00330">
    <property type="entry name" value="Aconitase"/>
    <property type="match status" value="1"/>
</dbReference>
<evidence type="ECO:0000256" key="14">
    <source>
        <dbReference type="ARBA" id="ARBA00031081"/>
    </source>
</evidence>
<dbReference type="EMBL" id="CP106735">
    <property type="protein sequence ID" value="UXX77634.1"/>
    <property type="molecule type" value="Genomic_DNA"/>
</dbReference>
<dbReference type="NCBIfam" id="TIGR01340">
    <property type="entry name" value="aconitase_mito"/>
    <property type="match status" value="1"/>
</dbReference>
<organism evidence="18 19">
    <name type="scientific">Reichenbachiella carrageenanivorans</name>
    <dbReference type="NCBI Taxonomy" id="2979869"/>
    <lineage>
        <taxon>Bacteria</taxon>
        <taxon>Pseudomonadati</taxon>
        <taxon>Bacteroidota</taxon>
        <taxon>Cytophagia</taxon>
        <taxon>Cytophagales</taxon>
        <taxon>Reichenbachiellaceae</taxon>
        <taxon>Reichenbachiella</taxon>
    </lineage>
</organism>
<comment type="catalytic activity">
    <reaction evidence="12">
        <text>citrate = D-threo-isocitrate</text>
        <dbReference type="Rhea" id="RHEA:10336"/>
        <dbReference type="ChEBI" id="CHEBI:15562"/>
        <dbReference type="ChEBI" id="CHEBI:16947"/>
        <dbReference type="EC" id="4.2.1.3"/>
    </reaction>
</comment>
<dbReference type="Gene3D" id="3.20.19.10">
    <property type="entry name" value="Aconitase, domain 4"/>
    <property type="match status" value="1"/>
</dbReference>
<evidence type="ECO:0000313" key="19">
    <source>
        <dbReference type="Proteomes" id="UP001062165"/>
    </source>
</evidence>
<evidence type="ECO:0000256" key="12">
    <source>
        <dbReference type="ARBA" id="ARBA00023501"/>
    </source>
</evidence>
<dbReference type="SUPFAM" id="SSF52016">
    <property type="entry name" value="LeuD/IlvD-like"/>
    <property type="match status" value="1"/>
</dbReference>
<keyword evidence="8" id="KW-0809">Transit peptide</keyword>
<dbReference type="PANTHER" id="PTHR43160:SF3">
    <property type="entry name" value="ACONITATE HYDRATASE, MITOCHONDRIAL"/>
    <property type="match status" value="1"/>
</dbReference>
<dbReference type="GO" id="GO:0003994">
    <property type="term" value="F:aconitate hydratase activity"/>
    <property type="evidence" value="ECO:0007669"/>
    <property type="project" value="UniProtKB-EC"/>
</dbReference>
<evidence type="ECO:0000313" key="18">
    <source>
        <dbReference type="EMBL" id="UXX77634.1"/>
    </source>
</evidence>
<reference evidence="18" key="1">
    <citation type="submission" date="2022-10" db="EMBL/GenBank/DDBJ databases">
        <title>Comparative genomics and taxonomic characterization of three novel marine species of genus Reichenbachiella exhibiting antioxidant and polysaccharide degradation activities.</title>
        <authorList>
            <person name="Muhammad N."/>
            <person name="Lee Y.-J."/>
            <person name="Ko J."/>
            <person name="Kim S.-G."/>
        </authorList>
    </citation>
    <scope>NUCLEOTIDE SEQUENCE</scope>
    <source>
        <strain evidence="18">Wsw4-B4</strain>
    </source>
</reference>
<evidence type="ECO:0000259" key="16">
    <source>
        <dbReference type="Pfam" id="PF00330"/>
    </source>
</evidence>
<proteinExistence type="inferred from homology"/>
<dbReference type="PROSITE" id="PS01244">
    <property type="entry name" value="ACONITASE_2"/>
    <property type="match status" value="1"/>
</dbReference>
<dbReference type="InterPro" id="IPR015928">
    <property type="entry name" value="Aconitase/3IPM_dehydase_swvl"/>
</dbReference>
<keyword evidence="9" id="KW-0408">Iron</keyword>
<evidence type="ECO:0000256" key="10">
    <source>
        <dbReference type="ARBA" id="ARBA00023014"/>
    </source>
</evidence>
<dbReference type="InterPro" id="IPR015932">
    <property type="entry name" value="Aconitase_dom2"/>
</dbReference>
<dbReference type="InterPro" id="IPR015931">
    <property type="entry name" value="Acnase/IPM_dHydase_lsu_aba_1/3"/>
</dbReference>
<evidence type="ECO:0000256" key="6">
    <source>
        <dbReference type="ARBA" id="ARBA00022532"/>
    </source>
</evidence>
<dbReference type="InterPro" id="IPR036008">
    <property type="entry name" value="Aconitase_4Fe-4S_dom"/>
</dbReference>
<keyword evidence="11 18" id="KW-0456">Lyase</keyword>
<dbReference type="PROSITE" id="PS00450">
    <property type="entry name" value="ACONITASE_1"/>
    <property type="match status" value="1"/>
</dbReference>
<evidence type="ECO:0000256" key="11">
    <source>
        <dbReference type="ARBA" id="ARBA00023239"/>
    </source>
</evidence>
<keyword evidence="10" id="KW-0411">Iron-sulfur</keyword>
<gene>
    <name evidence="18" type="ORF">N7E81_09660</name>
</gene>
<evidence type="ECO:0000256" key="1">
    <source>
        <dbReference type="ARBA" id="ARBA00001966"/>
    </source>
</evidence>
<protein>
    <recommendedName>
        <fullName evidence="5">Aconitate hydratase A</fullName>
        <ecNumber evidence="4">4.2.1.3</ecNumber>
    </recommendedName>
    <alternativeName>
        <fullName evidence="13">Citrate hydro-lyase</fullName>
    </alternativeName>
    <alternativeName>
        <fullName evidence="15">Iron-responsive protein-like</fullName>
    </alternativeName>
    <alternativeName>
        <fullName evidence="14">RNA-binding protein</fullName>
    </alternativeName>
</protein>
<dbReference type="InterPro" id="IPR050926">
    <property type="entry name" value="Aconitase/IPM_isomerase"/>
</dbReference>
<keyword evidence="7" id="KW-0479">Metal-binding</keyword>
<dbReference type="EC" id="4.2.1.3" evidence="4"/>